<evidence type="ECO:0000313" key="2">
    <source>
        <dbReference type="Proteomes" id="UP001141619"/>
    </source>
</evidence>
<dbReference type="Proteomes" id="UP001141619">
    <property type="component" value="Unassembled WGS sequence"/>
</dbReference>
<reference evidence="1" key="1">
    <citation type="submission" date="2022-08" db="EMBL/GenBank/DDBJ databases">
        <authorList>
            <person name="Vandamme P."/>
            <person name="Hettiarachchi A."/>
            <person name="Peeters C."/>
            <person name="Cnockaert M."/>
            <person name="Carlier A."/>
        </authorList>
    </citation>
    <scope>NUCLEOTIDE SEQUENCE</scope>
    <source>
        <strain evidence="1">LMG 31809</strain>
    </source>
</reference>
<gene>
    <name evidence="1" type="ORF">NYP16_02115</name>
</gene>
<sequence>MLSRLHAERKIGAAFASAVTDLFLGRYDRLGRATETQPAVFHCAFLLDIIPRLMTAAEDFSHPTGAGLYFVRDRASAAHDARWWQRRPQGAYAAFLAKFQETLDIREARYLALLARNYVPRDRELYAFTYLGRLQQDYRSTPVIHLPQAAEPFTLISRRVFTAGYPLVIDRDIYMPNHDTARFEQVPLRSLSRGIRAMPMLLIREDDAHISSVNHAFPNS</sequence>
<keyword evidence="2" id="KW-1185">Reference proteome</keyword>
<comment type="caution">
    <text evidence="1">The sequence shown here is derived from an EMBL/GenBank/DDBJ whole genome shotgun (WGS) entry which is preliminary data.</text>
</comment>
<organism evidence="1 2">
    <name type="scientific">Govanella unica</name>
    <dbReference type="NCBI Taxonomy" id="2975056"/>
    <lineage>
        <taxon>Bacteria</taxon>
        <taxon>Pseudomonadati</taxon>
        <taxon>Pseudomonadota</taxon>
        <taxon>Alphaproteobacteria</taxon>
        <taxon>Emcibacterales</taxon>
        <taxon>Govanellaceae</taxon>
        <taxon>Govanella</taxon>
    </lineage>
</organism>
<name>A0A9X3Z689_9PROT</name>
<dbReference type="AlphaFoldDB" id="A0A9X3Z689"/>
<dbReference type="RefSeq" id="WP_274942456.1">
    <property type="nucleotide sequence ID" value="NZ_JANWOI010000001.1"/>
</dbReference>
<dbReference type="EMBL" id="JANWOI010000001">
    <property type="protein sequence ID" value="MDA5192753.1"/>
    <property type="molecule type" value="Genomic_DNA"/>
</dbReference>
<protein>
    <submittedName>
        <fullName evidence="1">Uncharacterized protein</fullName>
    </submittedName>
</protein>
<evidence type="ECO:0000313" key="1">
    <source>
        <dbReference type="EMBL" id="MDA5192753.1"/>
    </source>
</evidence>
<reference evidence="1" key="2">
    <citation type="journal article" date="2023" name="Syst. Appl. Microbiol.">
        <title>Govania unica gen. nov., sp. nov., a rare biosphere bacterium that represents a novel family in the class Alphaproteobacteria.</title>
        <authorList>
            <person name="Vandamme P."/>
            <person name="Peeters C."/>
            <person name="Hettiarachchi A."/>
            <person name="Cnockaert M."/>
            <person name="Carlier A."/>
        </authorList>
    </citation>
    <scope>NUCLEOTIDE SEQUENCE</scope>
    <source>
        <strain evidence="1">LMG 31809</strain>
    </source>
</reference>
<proteinExistence type="predicted"/>
<accession>A0A9X3Z689</accession>